<feature type="region of interest" description="Disordered" evidence="1">
    <location>
        <begin position="151"/>
        <end position="173"/>
    </location>
</feature>
<evidence type="ECO:0000256" key="1">
    <source>
        <dbReference type="SAM" id="MobiDB-lite"/>
    </source>
</evidence>
<feature type="compositionally biased region" description="Acidic residues" evidence="1">
    <location>
        <begin position="394"/>
        <end position="412"/>
    </location>
</feature>
<organism evidence="2 3">
    <name type="scientific">Kwoniella shandongensis</name>
    <dbReference type="NCBI Taxonomy" id="1734106"/>
    <lineage>
        <taxon>Eukaryota</taxon>
        <taxon>Fungi</taxon>
        <taxon>Dikarya</taxon>
        <taxon>Basidiomycota</taxon>
        <taxon>Agaricomycotina</taxon>
        <taxon>Tremellomycetes</taxon>
        <taxon>Tremellales</taxon>
        <taxon>Cryptococcaceae</taxon>
        <taxon>Kwoniella</taxon>
    </lineage>
</organism>
<dbReference type="Proteomes" id="UP000322225">
    <property type="component" value="Chromosome 1"/>
</dbReference>
<proteinExistence type="predicted"/>
<sequence length="619" mass="69516">MSHDIYPDHPPPSKEVLREWCVSNGVFAESGLEICSMGSEVGERGEGAEGVENGWKVVAKRDLKAGELLCSIPKSALLSTRSSSLPPLPMTQPPLVPDQHSSLLHLALCVLHEFRLEAESRWYGYLQSLPREPLGLGLPVFWGEQLHLDGEGKAEQEGEGEDGDGDGREGRKWLVGTEAGRDLKRKEKDGMGMSALTSFYTTHSSHLPATPSHPSPSPLSSFLHAYSLVCTRAFLIDLYHTIALVPFCDLFNHTSTPHTSLLSDDYVCYLCGSLKTCSHDVINNDGVSWRLSHLGDWERRRVEHEVDTVDMRVERRVGNGEEVWNSYGEGLGDGRLLVEWGFIGEEFVGDGLIWDLEDLGLGIAKEEGEEEWEDMLDQLGEGWNERNRKMDNDTNPDVDDNDSDDSDDFDDDHETLLCRQSRSNPHLLNLDQSGRISINLFAVFWRHNSRSTSSSPKAESEHGNLFAALEIEDKTPSPSAEITEIIESIEELEETWHEIQARSLLIEDLTEANDLGHESDDTATHERSTDSKEATMTVRPQIVDVAKRIRKLLQDRLRGMYKSDLTQEQLFNLRDTLRSQDKYQRVAMTLSINERGLIISAMGKWDEWLAEYGASVESA</sequence>
<dbReference type="KEGG" id="ksn:43587064"/>
<dbReference type="RefSeq" id="XP_031862752.1">
    <property type="nucleotide sequence ID" value="XM_032002945.1"/>
</dbReference>
<feature type="compositionally biased region" description="Basic and acidic residues" evidence="1">
    <location>
        <begin position="515"/>
        <end position="533"/>
    </location>
</feature>
<dbReference type="PANTHER" id="PTHR13271">
    <property type="entry name" value="UNCHARACTERIZED PUTATIVE METHYLTRANSFERASE"/>
    <property type="match status" value="1"/>
</dbReference>
<dbReference type="OrthoDB" id="441812at2759"/>
<protein>
    <submittedName>
        <fullName evidence="2">Uncharacterized protein</fullName>
    </submittedName>
</protein>
<keyword evidence="3" id="KW-1185">Reference proteome</keyword>
<dbReference type="InterPro" id="IPR050600">
    <property type="entry name" value="SETD3_SETD6_MTase"/>
</dbReference>
<name>A0A5M6C419_9TREE</name>
<feature type="region of interest" description="Disordered" evidence="1">
    <location>
        <begin position="515"/>
        <end position="534"/>
    </location>
</feature>
<dbReference type="InterPro" id="IPR046341">
    <property type="entry name" value="SET_dom_sf"/>
</dbReference>
<reference evidence="2" key="1">
    <citation type="submission" date="2017-08" db="EMBL/GenBank/DDBJ databases">
        <authorList>
            <person name="Cuomo C."/>
            <person name="Billmyre B."/>
            <person name="Heitman J."/>
        </authorList>
    </citation>
    <scope>NUCLEOTIDE SEQUENCE</scope>
    <source>
        <strain evidence="2">CBS 12478</strain>
    </source>
</reference>
<gene>
    <name evidence="2" type="ORF">CI109_100393</name>
</gene>
<dbReference type="CDD" id="cd10527">
    <property type="entry name" value="SET_LSMT"/>
    <property type="match status" value="1"/>
</dbReference>
<dbReference type="GO" id="GO:0016279">
    <property type="term" value="F:protein-lysine N-methyltransferase activity"/>
    <property type="evidence" value="ECO:0007669"/>
    <property type="project" value="TreeGrafter"/>
</dbReference>
<dbReference type="PROSITE" id="PS50280">
    <property type="entry name" value="SET"/>
    <property type="match status" value="1"/>
</dbReference>
<dbReference type="EMBL" id="CP144051">
    <property type="protein sequence ID" value="WWD15969.1"/>
    <property type="molecule type" value="Genomic_DNA"/>
</dbReference>
<dbReference type="SUPFAM" id="SSF82199">
    <property type="entry name" value="SET domain"/>
    <property type="match status" value="1"/>
</dbReference>
<evidence type="ECO:0000313" key="3">
    <source>
        <dbReference type="Proteomes" id="UP000322225"/>
    </source>
</evidence>
<dbReference type="PANTHER" id="PTHR13271:SF34">
    <property type="entry name" value="N-LYSINE METHYLTRANSFERASE SETD6"/>
    <property type="match status" value="1"/>
</dbReference>
<accession>A0A5M6C419</accession>
<evidence type="ECO:0000313" key="2">
    <source>
        <dbReference type="EMBL" id="WWD15969.1"/>
    </source>
</evidence>
<dbReference type="GeneID" id="43587064"/>
<reference evidence="2" key="2">
    <citation type="submission" date="2024-01" db="EMBL/GenBank/DDBJ databases">
        <title>Comparative genomics of Cryptococcus and Kwoniella reveals pathogenesis evolution and contrasting modes of karyotype evolution via chromosome fusion or intercentromeric recombination.</title>
        <authorList>
            <person name="Coelho M.A."/>
            <person name="David-Palma M."/>
            <person name="Shea T."/>
            <person name="Bowers K."/>
            <person name="McGinley-Smith S."/>
            <person name="Mohammad A.W."/>
            <person name="Gnirke A."/>
            <person name="Yurkov A.M."/>
            <person name="Nowrousian M."/>
            <person name="Sun S."/>
            <person name="Cuomo C.A."/>
            <person name="Heitman J."/>
        </authorList>
    </citation>
    <scope>NUCLEOTIDE SEQUENCE</scope>
    <source>
        <strain evidence="2">CBS 12478</strain>
    </source>
</reference>
<dbReference type="Gene3D" id="3.90.1410.10">
    <property type="entry name" value="set domain protein methyltransferase, domain 1"/>
    <property type="match status" value="1"/>
</dbReference>
<dbReference type="GO" id="GO:0005634">
    <property type="term" value="C:nucleus"/>
    <property type="evidence" value="ECO:0007669"/>
    <property type="project" value="TreeGrafter"/>
</dbReference>
<dbReference type="InterPro" id="IPR001214">
    <property type="entry name" value="SET_dom"/>
</dbReference>
<feature type="region of interest" description="Disordered" evidence="1">
    <location>
        <begin position="385"/>
        <end position="412"/>
    </location>
</feature>
<dbReference type="AlphaFoldDB" id="A0A5M6C419"/>